<dbReference type="Proteomes" id="UP000054538">
    <property type="component" value="Unassembled WGS sequence"/>
</dbReference>
<dbReference type="InterPro" id="IPR031322">
    <property type="entry name" value="Shikimate/glucono_kinase"/>
</dbReference>
<dbReference type="STRING" id="930991.A0A0D0E873"/>
<protein>
    <recommendedName>
        <fullName evidence="3">gluconokinase</fullName>
        <ecNumber evidence="3">2.7.1.12</ecNumber>
    </recommendedName>
    <alternativeName>
        <fullName evidence="8">Gluconate kinase</fullName>
    </alternativeName>
</protein>
<evidence type="ECO:0000256" key="9">
    <source>
        <dbReference type="ARBA" id="ARBA00048090"/>
    </source>
</evidence>
<dbReference type="PANTHER" id="PTHR43442">
    <property type="entry name" value="GLUCONOKINASE-RELATED"/>
    <property type="match status" value="1"/>
</dbReference>
<dbReference type="InterPro" id="IPR006001">
    <property type="entry name" value="Therm_gnt_kin"/>
</dbReference>
<feature type="compositionally biased region" description="Polar residues" evidence="10">
    <location>
        <begin position="16"/>
        <end position="26"/>
    </location>
</feature>
<dbReference type="Pfam" id="PF01202">
    <property type="entry name" value="SKI"/>
    <property type="match status" value="1"/>
</dbReference>
<keyword evidence="4" id="KW-0808">Transferase</keyword>
<dbReference type="PANTHER" id="PTHR43442:SF3">
    <property type="entry name" value="GLUCONOKINASE-RELATED"/>
    <property type="match status" value="1"/>
</dbReference>
<dbReference type="SUPFAM" id="SSF52540">
    <property type="entry name" value="P-loop containing nucleoside triphosphate hydrolases"/>
    <property type="match status" value="1"/>
</dbReference>
<evidence type="ECO:0000256" key="4">
    <source>
        <dbReference type="ARBA" id="ARBA00022679"/>
    </source>
</evidence>
<dbReference type="EC" id="2.7.1.12" evidence="3"/>
<dbReference type="AlphaFoldDB" id="A0A0D0E873"/>
<gene>
    <name evidence="11" type="ORF">PAXRUDRAFT_824057</name>
</gene>
<evidence type="ECO:0000256" key="10">
    <source>
        <dbReference type="SAM" id="MobiDB-lite"/>
    </source>
</evidence>
<reference evidence="11 12" key="1">
    <citation type="submission" date="2014-04" db="EMBL/GenBank/DDBJ databases">
        <authorList>
            <consortium name="DOE Joint Genome Institute"/>
            <person name="Kuo A."/>
            <person name="Kohler A."/>
            <person name="Jargeat P."/>
            <person name="Nagy L.G."/>
            <person name="Floudas D."/>
            <person name="Copeland A."/>
            <person name="Barry K.W."/>
            <person name="Cichocki N."/>
            <person name="Veneault-Fourrey C."/>
            <person name="LaButti K."/>
            <person name="Lindquist E.A."/>
            <person name="Lipzen A."/>
            <person name="Lundell T."/>
            <person name="Morin E."/>
            <person name="Murat C."/>
            <person name="Sun H."/>
            <person name="Tunlid A."/>
            <person name="Henrissat B."/>
            <person name="Grigoriev I.V."/>
            <person name="Hibbett D.S."/>
            <person name="Martin F."/>
            <person name="Nordberg H.P."/>
            <person name="Cantor M.N."/>
            <person name="Hua S.X."/>
        </authorList>
    </citation>
    <scope>NUCLEOTIDE SEQUENCE [LARGE SCALE GENOMIC DNA]</scope>
    <source>
        <strain evidence="11 12">Ve08.2h10</strain>
    </source>
</reference>
<dbReference type="GO" id="GO:0005524">
    <property type="term" value="F:ATP binding"/>
    <property type="evidence" value="ECO:0007669"/>
    <property type="project" value="UniProtKB-KW"/>
</dbReference>
<evidence type="ECO:0000256" key="3">
    <source>
        <dbReference type="ARBA" id="ARBA00012054"/>
    </source>
</evidence>
<keyword evidence="5" id="KW-0547">Nucleotide-binding</keyword>
<dbReference type="Gene3D" id="3.40.50.300">
    <property type="entry name" value="P-loop containing nucleotide triphosphate hydrolases"/>
    <property type="match status" value="1"/>
</dbReference>
<organism evidence="11 12">
    <name type="scientific">Paxillus rubicundulus Ve08.2h10</name>
    <dbReference type="NCBI Taxonomy" id="930991"/>
    <lineage>
        <taxon>Eukaryota</taxon>
        <taxon>Fungi</taxon>
        <taxon>Dikarya</taxon>
        <taxon>Basidiomycota</taxon>
        <taxon>Agaricomycotina</taxon>
        <taxon>Agaricomycetes</taxon>
        <taxon>Agaricomycetidae</taxon>
        <taxon>Boletales</taxon>
        <taxon>Paxilineae</taxon>
        <taxon>Paxillaceae</taxon>
        <taxon>Paxillus</taxon>
    </lineage>
</organism>
<dbReference type="GO" id="GO:0005975">
    <property type="term" value="P:carbohydrate metabolic process"/>
    <property type="evidence" value="ECO:0007669"/>
    <property type="project" value="InterPro"/>
</dbReference>
<proteinExistence type="inferred from homology"/>
<evidence type="ECO:0000256" key="6">
    <source>
        <dbReference type="ARBA" id="ARBA00022777"/>
    </source>
</evidence>
<evidence type="ECO:0000256" key="2">
    <source>
        <dbReference type="ARBA" id="ARBA00008420"/>
    </source>
</evidence>
<reference evidence="12" key="2">
    <citation type="submission" date="2015-01" db="EMBL/GenBank/DDBJ databases">
        <title>Evolutionary Origins and Diversification of the Mycorrhizal Mutualists.</title>
        <authorList>
            <consortium name="DOE Joint Genome Institute"/>
            <consortium name="Mycorrhizal Genomics Consortium"/>
            <person name="Kohler A."/>
            <person name="Kuo A."/>
            <person name="Nagy L.G."/>
            <person name="Floudas D."/>
            <person name="Copeland A."/>
            <person name="Barry K.W."/>
            <person name="Cichocki N."/>
            <person name="Veneault-Fourrey C."/>
            <person name="LaButti K."/>
            <person name="Lindquist E.A."/>
            <person name="Lipzen A."/>
            <person name="Lundell T."/>
            <person name="Morin E."/>
            <person name="Murat C."/>
            <person name="Riley R."/>
            <person name="Ohm R."/>
            <person name="Sun H."/>
            <person name="Tunlid A."/>
            <person name="Henrissat B."/>
            <person name="Grigoriev I.V."/>
            <person name="Hibbett D.S."/>
            <person name="Martin F."/>
        </authorList>
    </citation>
    <scope>NUCLEOTIDE SEQUENCE [LARGE SCALE GENOMIC DNA]</scope>
    <source>
        <strain evidence="12">Ve08.2h10</strain>
    </source>
</reference>
<evidence type="ECO:0000256" key="7">
    <source>
        <dbReference type="ARBA" id="ARBA00022840"/>
    </source>
</evidence>
<keyword evidence="7" id="KW-0067">ATP-binding</keyword>
<dbReference type="FunCoup" id="A0A0D0E873">
    <property type="interactions" value="600"/>
</dbReference>
<dbReference type="InParanoid" id="A0A0D0E873"/>
<evidence type="ECO:0000313" key="12">
    <source>
        <dbReference type="Proteomes" id="UP000054538"/>
    </source>
</evidence>
<evidence type="ECO:0000256" key="1">
    <source>
        <dbReference type="ARBA" id="ARBA00004875"/>
    </source>
</evidence>
<dbReference type="GO" id="GO:0046316">
    <property type="term" value="F:gluconokinase activity"/>
    <property type="evidence" value="ECO:0007669"/>
    <property type="project" value="UniProtKB-EC"/>
</dbReference>
<dbReference type="UniPathway" id="UPA00792"/>
<keyword evidence="12" id="KW-1185">Reference proteome</keyword>
<sequence length="258" mass="28217">MSSFGDNPDAFEKIRNGQSHDSQNRGQEAADNLVKSRPQPVTKGVSGAKFIVVMGVSGAGKSTLGAALSKALHLPFRDGDDLHPSSNVEKMSRGEPLNDADRQPWLETIRKTATAHILEQLGAIYGEHIEPPKTGETLAEYEQTMVSRGRTPGIIIACSALRKKYRDVLRGDASISSASASRLDAFSFPTYFVYLKGDRDVLVDRMQNRNGHFMKAEMLESQLNTLESPEGEPGVVIVPVHLSTEGQLQKIAEVLQSW</sequence>
<dbReference type="CDD" id="cd02021">
    <property type="entry name" value="GntK"/>
    <property type="match status" value="1"/>
</dbReference>
<comment type="pathway">
    <text evidence="1">Carbohydrate acid metabolism; D-gluconate degradation.</text>
</comment>
<name>A0A0D0E873_9AGAM</name>
<keyword evidence="6" id="KW-0418">Kinase</keyword>
<feature type="region of interest" description="Disordered" evidence="10">
    <location>
        <begin position="1"/>
        <end position="42"/>
    </location>
</feature>
<evidence type="ECO:0000256" key="8">
    <source>
        <dbReference type="ARBA" id="ARBA00029835"/>
    </source>
</evidence>
<dbReference type="HOGENOM" id="CLU_077168_2_0_1"/>
<dbReference type="GO" id="GO:0005737">
    <property type="term" value="C:cytoplasm"/>
    <property type="evidence" value="ECO:0007669"/>
    <property type="project" value="TreeGrafter"/>
</dbReference>
<comment type="similarity">
    <text evidence="2">Belongs to the gluconokinase GntK/GntV family.</text>
</comment>
<dbReference type="InterPro" id="IPR027417">
    <property type="entry name" value="P-loop_NTPase"/>
</dbReference>
<comment type="catalytic activity">
    <reaction evidence="9">
        <text>D-gluconate + ATP = 6-phospho-D-gluconate + ADP + H(+)</text>
        <dbReference type="Rhea" id="RHEA:19433"/>
        <dbReference type="ChEBI" id="CHEBI:15378"/>
        <dbReference type="ChEBI" id="CHEBI:18391"/>
        <dbReference type="ChEBI" id="CHEBI:30616"/>
        <dbReference type="ChEBI" id="CHEBI:58759"/>
        <dbReference type="ChEBI" id="CHEBI:456216"/>
        <dbReference type="EC" id="2.7.1.12"/>
    </reaction>
</comment>
<accession>A0A0D0E873</accession>
<evidence type="ECO:0000313" key="11">
    <source>
        <dbReference type="EMBL" id="KIK98259.1"/>
    </source>
</evidence>
<dbReference type="OrthoDB" id="275177at2759"/>
<evidence type="ECO:0000256" key="5">
    <source>
        <dbReference type="ARBA" id="ARBA00022741"/>
    </source>
</evidence>
<dbReference type="EMBL" id="KN824900">
    <property type="protein sequence ID" value="KIK98259.1"/>
    <property type="molecule type" value="Genomic_DNA"/>
</dbReference>